<keyword evidence="2" id="KW-0472">Membrane</keyword>
<reference evidence="3 4" key="1">
    <citation type="submission" date="2014-04" db="EMBL/GenBank/DDBJ databases">
        <authorList>
            <consortium name="DOE Joint Genome Institute"/>
            <person name="Kuo A."/>
            <person name="Zuccaro A."/>
            <person name="Kohler A."/>
            <person name="Nagy L.G."/>
            <person name="Floudas D."/>
            <person name="Copeland A."/>
            <person name="Barry K.W."/>
            <person name="Cichocki N."/>
            <person name="Veneault-Fourrey C."/>
            <person name="LaButti K."/>
            <person name="Lindquist E.A."/>
            <person name="Lipzen A."/>
            <person name="Lundell T."/>
            <person name="Morin E."/>
            <person name="Murat C."/>
            <person name="Sun H."/>
            <person name="Tunlid A."/>
            <person name="Henrissat B."/>
            <person name="Grigoriev I.V."/>
            <person name="Hibbett D.S."/>
            <person name="Martin F."/>
            <person name="Nordberg H.P."/>
            <person name="Cantor M.N."/>
            <person name="Hua S.X."/>
        </authorList>
    </citation>
    <scope>NUCLEOTIDE SEQUENCE [LARGE SCALE GENOMIC DNA]</scope>
    <source>
        <strain evidence="3 4">MAFF 305830</strain>
    </source>
</reference>
<sequence length="97" mass="10565">MRSGHQEDAEEFLGFFLDGLHEELCALSSLLGEGSEVDDPAGNDDGWTDGVEPGTGKETGPSSGGDEWQEVGKKNRPVVTRTVTFFYLSMIFHLIIC</sequence>
<dbReference type="OrthoDB" id="429671at2759"/>
<dbReference type="Proteomes" id="UP000054097">
    <property type="component" value="Unassembled WGS sequence"/>
</dbReference>
<accession>A0A0C2XL57</accession>
<dbReference type="AlphaFoldDB" id="A0A0C2XL57"/>
<dbReference type="InterPro" id="IPR038765">
    <property type="entry name" value="Papain-like_cys_pep_sf"/>
</dbReference>
<evidence type="ECO:0008006" key="5">
    <source>
        <dbReference type="Google" id="ProtNLM"/>
    </source>
</evidence>
<evidence type="ECO:0000256" key="2">
    <source>
        <dbReference type="SAM" id="Phobius"/>
    </source>
</evidence>
<dbReference type="EMBL" id="KN824287">
    <property type="protein sequence ID" value="KIM29737.1"/>
    <property type="molecule type" value="Genomic_DNA"/>
</dbReference>
<evidence type="ECO:0000313" key="4">
    <source>
        <dbReference type="Proteomes" id="UP000054097"/>
    </source>
</evidence>
<organism evidence="3 4">
    <name type="scientific">Serendipita vermifera MAFF 305830</name>
    <dbReference type="NCBI Taxonomy" id="933852"/>
    <lineage>
        <taxon>Eukaryota</taxon>
        <taxon>Fungi</taxon>
        <taxon>Dikarya</taxon>
        <taxon>Basidiomycota</taxon>
        <taxon>Agaricomycotina</taxon>
        <taxon>Agaricomycetes</taxon>
        <taxon>Sebacinales</taxon>
        <taxon>Serendipitaceae</taxon>
        <taxon>Serendipita</taxon>
    </lineage>
</organism>
<dbReference type="SUPFAM" id="SSF54001">
    <property type="entry name" value="Cysteine proteinases"/>
    <property type="match status" value="1"/>
</dbReference>
<proteinExistence type="predicted"/>
<dbReference type="STRING" id="933852.A0A0C2XL57"/>
<dbReference type="Gene3D" id="3.90.70.10">
    <property type="entry name" value="Cysteine proteinases"/>
    <property type="match status" value="1"/>
</dbReference>
<keyword evidence="2" id="KW-1133">Transmembrane helix</keyword>
<reference evidence="4" key="2">
    <citation type="submission" date="2015-01" db="EMBL/GenBank/DDBJ databases">
        <title>Evolutionary Origins and Diversification of the Mycorrhizal Mutualists.</title>
        <authorList>
            <consortium name="DOE Joint Genome Institute"/>
            <consortium name="Mycorrhizal Genomics Consortium"/>
            <person name="Kohler A."/>
            <person name="Kuo A."/>
            <person name="Nagy L.G."/>
            <person name="Floudas D."/>
            <person name="Copeland A."/>
            <person name="Barry K.W."/>
            <person name="Cichocki N."/>
            <person name="Veneault-Fourrey C."/>
            <person name="LaButti K."/>
            <person name="Lindquist E.A."/>
            <person name="Lipzen A."/>
            <person name="Lundell T."/>
            <person name="Morin E."/>
            <person name="Murat C."/>
            <person name="Riley R."/>
            <person name="Ohm R."/>
            <person name="Sun H."/>
            <person name="Tunlid A."/>
            <person name="Henrissat B."/>
            <person name="Grigoriev I.V."/>
            <person name="Hibbett D.S."/>
            <person name="Martin F."/>
        </authorList>
    </citation>
    <scope>NUCLEOTIDE SEQUENCE [LARGE SCALE GENOMIC DNA]</scope>
    <source>
        <strain evidence="4">MAFF 305830</strain>
    </source>
</reference>
<evidence type="ECO:0000256" key="1">
    <source>
        <dbReference type="SAM" id="MobiDB-lite"/>
    </source>
</evidence>
<feature type="region of interest" description="Disordered" evidence="1">
    <location>
        <begin position="35"/>
        <end position="73"/>
    </location>
</feature>
<feature type="transmembrane region" description="Helical" evidence="2">
    <location>
        <begin position="78"/>
        <end position="96"/>
    </location>
</feature>
<gene>
    <name evidence="3" type="ORF">M408DRAFT_106901</name>
</gene>
<evidence type="ECO:0000313" key="3">
    <source>
        <dbReference type="EMBL" id="KIM29737.1"/>
    </source>
</evidence>
<keyword evidence="4" id="KW-1185">Reference proteome</keyword>
<name>A0A0C2XL57_SERVB</name>
<protein>
    <recommendedName>
        <fullName evidence="5">Peptidase C19 ubiquitin carboxyl-terminal hydrolase domain-containing protein</fullName>
    </recommendedName>
</protein>
<keyword evidence="2" id="KW-0812">Transmembrane</keyword>
<dbReference type="HOGENOM" id="CLU_2348001_0_0_1"/>